<evidence type="ECO:0000313" key="1">
    <source>
        <dbReference type="EMBL" id="GAH13662.1"/>
    </source>
</evidence>
<gene>
    <name evidence="1" type="ORF">S01H4_54503</name>
</gene>
<organism evidence="1">
    <name type="scientific">marine sediment metagenome</name>
    <dbReference type="NCBI Taxonomy" id="412755"/>
    <lineage>
        <taxon>unclassified sequences</taxon>
        <taxon>metagenomes</taxon>
        <taxon>ecological metagenomes</taxon>
    </lineage>
</organism>
<comment type="caution">
    <text evidence="1">The sequence shown here is derived from an EMBL/GenBank/DDBJ whole genome shotgun (WGS) entry which is preliminary data.</text>
</comment>
<sequence length="62" mass="7214">MQFMKFKLIPPSHSVRDLLRKELKWRLVPVRIEPAVYDRLVTIAPDGDVSQLLKQAVEKLLS</sequence>
<dbReference type="EMBL" id="BART01031371">
    <property type="protein sequence ID" value="GAH13662.1"/>
    <property type="molecule type" value="Genomic_DNA"/>
</dbReference>
<dbReference type="AlphaFoldDB" id="X1D0I3"/>
<name>X1D0I3_9ZZZZ</name>
<proteinExistence type="predicted"/>
<reference evidence="1" key="1">
    <citation type="journal article" date="2014" name="Front. Microbiol.">
        <title>High frequency of phylogenetically diverse reductive dehalogenase-homologous genes in deep subseafloor sedimentary metagenomes.</title>
        <authorList>
            <person name="Kawai M."/>
            <person name="Futagami T."/>
            <person name="Toyoda A."/>
            <person name="Takaki Y."/>
            <person name="Nishi S."/>
            <person name="Hori S."/>
            <person name="Arai W."/>
            <person name="Tsubouchi T."/>
            <person name="Morono Y."/>
            <person name="Uchiyama I."/>
            <person name="Ito T."/>
            <person name="Fujiyama A."/>
            <person name="Inagaki F."/>
            <person name="Takami H."/>
        </authorList>
    </citation>
    <scope>NUCLEOTIDE SEQUENCE</scope>
    <source>
        <strain evidence="1">Expedition CK06-06</strain>
    </source>
</reference>
<accession>X1D0I3</accession>
<protein>
    <submittedName>
        <fullName evidence="1">Uncharacterized protein</fullName>
    </submittedName>
</protein>